<gene>
    <name evidence="13" type="primary">hisC_1</name>
    <name evidence="13" type="ORF">GCM10007939_01630</name>
</gene>
<sequence>MPKQTKLAQSLPATVPFIAPEMTERARGRAFTARLGANENGFGPAPSVLDALHSAGPEIWKYPDPSLFDLRQALSDHHAIPPNQFILGGGIDGLLGTLCRLFVDHSTHVVTSLGGYPTFNYHVAGFGGTLHQVPYKDDMADLDGLLASVVRSNATLVYLSNPDNPMGTMHSASAIEQFAEALPRTCLFILDEAYIECADAQNIPNLAVDQPNLIRFRTFSKAYGLAGARIGYGIGPADLIASFDKVRDHFGVSLLSQAAALAALADQTYLTETCQHITQARDHIAQIARDNGLIPLPSQTNFVTIDCGQGGYFARAVLQSLADQDVFVRMPMVAPLDRCIRVSVGPAAELAAFAKALPLALTQARG</sequence>
<dbReference type="NCBIfam" id="NF006014">
    <property type="entry name" value="PRK08153.1"/>
    <property type="match status" value="1"/>
</dbReference>
<dbReference type="EC" id="2.6.1.9" evidence="4"/>
<dbReference type="EMBL" id="BSNN01000002">
    <property type="protein sequence ID" value="GLQ33880.1"/>
    <property type="molecule type" value="Genomic_DNA"/>
</dbReference>
<keyword evidence="6" id="KW-0028">Amino-acid biosynthesis</keyword>
<evidence type="ECO:0000256" key="6">
    <source>
        <dbReference type="ARBA" id="ARBA00022605"/>
    </source>
</evidence>
<reference evidence="14" key="1">
    <citation type="journal article" date="2019" name="Int. J. Syst. Evol. Microbiol.">
        <title>The Global Catalogue of Microorganisms (GCM) 10K type strain sequencing project: providing services to taxonomists for standard genome sequencing and annotation.</title>
        <authorList>
            <consortium name="The Broad Institute Genomics Platform"/>
            <consortium name="The Broad Institute Genome Sequencing Center for Infectious Disease"/>
            <person name="Wu L."/>
            <person name="Ma J."/>
        </authorList>
    </citation>
    <scope>NUCLEOTIDE SEQUENCE [LARGE SCALE GENOMIC DNA]</scope>
    <source>
        <strain evidence="14">NBRC 110140</strain>
    </source>
</reference>
<evidence type="ECO:0000256" key="5">
    <source>
        <dbReference type="ARBA" id="ARBA00022576"/>
    </source>
</evidence>
<accession>A0ABQ5VRF0</accession>
<dbReference type="InterPro" id="IPR015421">
    <property type="entry name" value="PyrdxlP-dep_Trfase_major"/>
</dbReference>
<comment type="caution">
    <text evidence="13">The sequence shown here is derived from an EMBL/GenBank/DDBJ whole genome shotgun (WGS) entry which is preliminary data.</text>
</comment>
<dbReference type="Gene3D" id="3.40.640.10">
    <property type="entry name" value="Type I PLP-dependent aspartate aminotransferase-like (Major domain)"/>
    <property type="match status" value="1"/>
</dbReference>
<evidence type="ECO:0000256" key="11">
    <source>
        <dbReference type="RuleBase" id="RU003693"/>
    </source>
</evidence>
<dbReference type="InterPro" id="IPR050106">
    <property type="entry name" value="HistidinolP_aminotransfase"/>
</dbReference>
<evidence type="ECO:0000313" key="13">
    <source>
        <dbReference type="EMBL" id="GLQ33880.1"/>
    </source>
</evidence>
<evidence type="ECO:0000256" key="4">
    <source>
        <dbReference type="ARBA" id="ARBA00012748"/>
    </source>
</evidence>
<proteinExistence type="inferred from homology"/>
<evidence type="ECO:0000256" key="9">
    <source>
        <dbReference type="ARBA" id="ARBA00023102"/>
    </source>
</evidence>
<evidence type="ECO:0000313" key="14">
    <source>
        <dbReference type="Proteomes" id="UP001156694"/>
    </source>
</evidence>
<organism evidence="13 14">
    <name type="scientific">Amylibacter marinus</name>
    <dbReference type="NCBI Taxonomy" id="1475483"/>
    <lineage>
        <taxon>Bacteria</taxon>
        <taxon>Pseudomonadati</taxon>
        <taxon>Pseudomonadota</taxon>
        <taxon>Alphaproteobacteria</taxon>
        <taxon>Rhodobacterales</taxon>
        <taxon>Paracoccaceae</taxon>
        <taxon>Amylibacter</taxon>
    </lineage>
</organism>
<dbReference type="InterPro" id="IPR001917">
    <property type="entry name" value="Aminotrans_II_pyridoxalP_BS"/>
</dbReference>
<feature type="domain" description="Aminotransferase class I/classII large" evidence="12">
    <location>
        <begin position="34"/>
        <end position="357"/>
    </location>
</feature>
<comment type="pathway">
    <text evidence="2">Amino-acid biosynthesis; L-histidine biosynthesis; L-histidine from 5-phospho-alpha-D-ribose 1-diphosphate: step 7/9.</text>
</comment>
<dbReference type="InterPro" id="IPR015424">
    <property type="entry name" value="PyrdxlP-dep_Trfase"/>
</dbReference>
<dbReference type="PROSITE" id="PS00599">
    <property type="entry name" value="AA_TRANSFER_CLASS_2"/>
    <property type="match status" value="1"/>
</dbReference>
<dbReference type="SUPFAM" id="SSF53383">
    <property type="entry name" value="PLP-dependent transferases"/>
    <property type="match status" value="1"/>
</dbReference>
<dbReference type="InterPro" id="IPR004839">
    <property type="entry name" value="Aminotransferase_I/II_large"/>
</dbReference>
<dbReference type="Proteomes" id="UP001156694">
    <property type="component" value="Unassembled WGS sequence"/>
</dbReference>
<evidence type="ECO:0000256" key="10">
    <source>
        <dbReference type="ARBA" id="ARBA00047481"/>
    </source>
</evidence>
<comment type="similarity">
    <text evidence="3">Belongs to the class-II pyridoxal-phosphate-dependent aminotransferase family. Histidinol-phosphate aminotransferase subfamily.</text>
</comment>
<comment type="catalytic activity">
    <reaction evidence="10">
        <text>L-histidinol phosphate + 2-oxoglutarate = 3-(imidazol-4-yl)-2-oxopropyl phosphate + L-glutamate</text>
        <dbReference type="Rhea" id="RHEA:23744"/>
        <dbReference type="ChEBI" id="CHEBI:16810"/>
        <dbReference type="ChEBI" id="CHEBI:29985"/>
        <dbReference type="ChEBI" id="CHEBI:57766"/>
        <dbReference type="ChEBI" id="CHEBI:57980"/>
        <dbReference type="EC" id="2.6.1.9"/>
    </reaction>
</comment>
<name>A0ABQ5VRF0_9RHOB</name>
<keyword evidence="14" id="KW-1185">Reference proteome</keyword>
<keyword evidence="8 11" id="KW-0663">Pyridoxal phosphate</keyword>
<dbReference type="PANTHER" id="PTHR43643">
    <property type="entry name" value="HISTIDINOL-PHOSPHATE AMINOTRANSFERASE 2"/>
    <property type="match status" value="1"/>
</dbReference>
<dbReference type="GO" id="GO:0008483">
    <property type="term" value="F:transaminase activity"/>
    <property type="evidence" value="ECO:0007669"/>
    <property type="project" value="UniProtKB-KW"/>
</dbReference>
<dbReference type="PANTHER" id="PTHR43643:SF6">
    <property type="entry name" value="HISTIDINOL-PHOSPHATE AMINOTRANSFERASE"/>
    <property type="match status" value="1"/>
</dbReference>
<evidence type="ECO:0000256" key="3">
    <source>
        <dbReference type="ARBA" id="ARBA00007970"/>
    </source>
</evidence>
<dbReference type="Pfam" id="PF00155">
    <property type="entry name" value="Aminotran_1_2"/>
    <property type="match status" value="1"/>
</dbReference>
<dbReference type="Gene3D" id="3.90.1150.10">
    <property type="entry name" value="Aspartate Aminotransferase, domain 1"/>
    <property type="match status" value="1"/>
</dbReference>
<evidence type="ECO:0000256" key="7">
    <source>
        <dbReference type="ARBA" id="ARBA00022679"/>
    </source>
</evidence>
<protein>
    <recommendedName>
        <fullName evidence="4">histidinol-phosphate transaminase</fullName>
        <ecNumber evidence="4">2.6.1.9</ecNumber>
    </recommendedName>
</protein>
<evidence type="ECO:0000256" key="1">
    <source>
        <dbReference type="ARBA" id="ARBA00001933"/>
    </source>
</evidence>
<keyword evidence="5 13" id="KW-0032">Aminotransferase</keyword>
<comment type="cofactor">
    <cofactor evidence="1 11">
        <name>pyridoxal 5'-phosphate</name>
        <dbReference type="ChEBI" id="CHEBI:597326"/>
    </cofactor>
</comment>
<dbReference type="RefSeq" id="WP_348520649.1">
    <property type="nucleotide sequence ID" value="NZ_BSNN01000002.1"/>
</dbReference>
<keyword evidence="9" id="KW-0368">Histidine biosynthesis</keyword>
<dbReference type="CDD" id="cd00609">
    <property type="entry name" value="AAT_like"/>
    <property type="match status" value="1"/>
</dbReference>
<evidence type="ECO:0000256" key="2">
    <source>
        <dbReference type="ARBA" id="ARBA00005011"/>
    </source>
</evidence>
<keyword evidence="7" id="KW-0808">Transferase</keyword>
<evidence type="ECO:0000256" key="8">
    <source>
        <dbReference type="ARBA" id="ARBA00022898"/>
    </source>
</evidence>
<dbReference type="InterPro" id="IPR015422">
    <property type="entry name" value="PyrdxlP-dep_Trfase_small"/>
</dbReference>
<evidence type="ECO:0000259" key="12">
    <source>
        <dbReference type="Pfam" id="PF00155"/>
    </source>
</evidence>